<dbReference type="EMBL" id="CP051680">
    <property type="protein sequence ID" value="QJD82058.1"/>
    <property type="molecule type" value="Genomic_DNA"/>
</dbReference>
<dbReference type="AlphaFoldDB" id="A0A7Z2ZJL6"/>
<organism evidence="9 10">
    <name type="scientific">Cohnella herbarum</name>
    <dbReference type="NCBI Taxonomy" id="2728023"/>
    <lineage>
        <taxon>Bacteria</taxon>
        <taxon>Bacillati</taxon>
        <taxon>Bacillota</taxon>
        <taxon>Bacilli</taxon>
        <taxon>Bacillales</taxon>
        <taxon>Paenibacillaceae</taxon>
        <taxon>Cohnella</taxon>
    </lineage>
</organism>
<dbReference type="InterPro" id="IPR002173">
    <property type="entry name" value="Carboh/pur_kinase_PfkB_CS"/>
</dbReference>
<keyword evidence="5" id="KW-0326">Glycosidase</keyword>
<dbReference type="SUPFAM" id="SSF75005">
    <property type="entry name" value="Arabinanase/levansucrase/invertase"/>
    <property type="match status" value="1"/>
</dbReference>
<dbReference type="Gene3D" id="3.40.1190.20">
    <property type="match status" value="1"/>
</dbReference>
<dbReference type="GO" id="GO:0016301">
    <property type="term" value="F:kinase activity"/>
    <property type="evidence" value="ECO:0007669"/>
    <property type="project" value="UniProtKB-KW"/>
</dbReference>
<dbReference type="CDD" id="cd18622">
    <property type="entry name" value="GH32_Inu-like"/>
    <property type="match status" value="1"/>
</dbReference>
<evidence type="ECO:0000259" key="6">
    <source>
        <dbReference type="Pfam" id="PF00251"/>
    </source>
</evidence>
<keyword evidence="3" id="KW-0418">Kinase</keyword>
<dbReference type="InterPro" id="IPR013320">
    <property type="entry name" value="ConA-like_dom_sf"/>
</dbReference>
<dbReference type="InterPro" id="IPR011611">
    <property type="entry name" value="PfkB_dom"/>
</dbReference>
<dbReference type="PANTHER" id="PTHR42800:SF1">
    <property type="entry name" value="EXOINULINASE INUD (AFU_ORTHOLOGUE AFUA_5G00480)"/>
    <property type="match status" value="1"/>
</dbReference>
<keyword evidence="4 9" id="KW-0378">Hydrolase</keyword>
<dbReference type="KEGG" id="cheb:HH215_01930"/>
<dbReference type="SMART" id="SM00640">
    <property type="entry name" value="Glyco_32"/>
    <property type="match status" value="1"/>
</dbReference>
<dbReference type="PROSITE" id="PS00609">
    <property type="entry name" value="GLYCOSYL_HYDROL_F32"/>
    <property type="match status" value="1"/>
</dbReference>
<evidence type="ECO:0000313" key="10">
    <source>
        <dbReference type="Proteomes" id="UP000502248"/>
    </source>
</evidence>
<dbReference type="InterPro" id="IPR013148">
    <property type="entry name" value="Glyco_hydro_32_N"/>
</dbReference>
<accession>A0A7Z2ZJL6</accession>
<evidence type="ECO:0000256" key="1">
    <source>
        <dbReference type="ARBA" id="ARBA00009902"/>
    </source>
</evidence>
<evidence type="ECO:0000256" key="2">
    <source>
        <dbReference type="ARBA" id="ARBA00022679"/>
    </source>
</evidence>
<dbReference type="Proteomes" id="UP000502248">
    <property type="component" value="Chromosome"/>
</dbReference>
<dbReference type="PANTHER" id="PTHR42800">
    <property type="entry name" value="EXOINULINASE INUD (AFU_ORTHOLOGUE AFUA_5G00480)"/>
    <property type="match status" value="1"/>
</dbReference>
<proteinExistence type="inferred from homology"/>
<evidence type="ECO:0000256" key="4">
    <source>
        <dbReference type="ARBA" id="ARBA00022801"/>
    </source>
</evidence>
<dbReference type="Pfam" id="PF00294">
    <property type="entry name" value="PfkB"/>
    <property type="match status" value="1"/>
</dbReference>
<evidence type="ECO:0000259" key="8">
    <source>
        <dbReference type="Pfam" id="PF08244"/>
    </source>
</evidence>
<dbReference type="RefSeq" id="WP_169278363.1">
    <property type="nucleotide sequence ID" value="NZ_CP051680.1"/>
</dbReference>
<reference evidence="9 10" key="1">
    <citation type="submission" date="2020-04" db="EMBL/GenBank/DDBJ databases">
        <title>Genome sequencing of novel species.</title>
        <authorList>
            <person name="Heo J."/>
            <person name="Kim S.-J."/>
            <person name="Kim J.-S."/>
            <person name="Hong S.-B."/>
            <person name="Kwon S.-W."/>
        </authorList>
    </citation>
    <scope>NUCLEOTIDE SEQUENCE [LARGE SCALE GENOMIC DNA]</scope>
    <source>
        <strain evidence="9 10">MFER-1</strain>
    </source>
</reference>
<dbReference type="GO" id="GO:0004575">
    <property type="term" value="F:sucrose alpha-glucosidase activity"/>
    <property type="evidence" value="ECO:0007669"/>
    <property type="project" value="TreeGrafter"/>
</dbReference>
<dbReference type="InterPro" id="IPR029056">
    <property type="entry name" value="Ribokinase-like"/>
</dbReference>
<dbReference type="InterPro" id="IPR018053">
    <property type="entry name" value="Glyco_hydro_32_AS"/>
</dbReference>
<dbReference type="Gene3D" id="2.115.10.20">
    <property type="entry name" value="Glycosyl hydrolase domain, family 43"/>
    <property type="match status" value="1"/>
</dbReference>
<dbReference type="InterPro" id="IPR013189">
    <property type="entry name" value="Glyco_hydro_32_C"/>
</dbReference>
<dbReference type="Gene3D" id="2.60.120.560">
    <property type="entry name" value="Exo-inulinase, domain 1"/>
    <property type="match status" value="1"/>
</dbReference>
<dbReference type="SUPFAM" id="SSF49899">
    <property type="entry name" value="Concanavalin A-like lectins/glucanases"/>
    <property type="match status" value="1"/>
</dbReference>
<keyword evidence="10" id="KW-1185">Reference proteome</keyword>
<feature type="domain" description="Carbohydrate kinase PfkB" evidence="7">
    <location>
        <begin position="2"/>
        <end position="308"/>
    </location>
</feature>
<dbReference type="Pfam" id="PF00251">
    <property type="entry name" value="Glyco_hydro_32N"/>
    <property type="match status" value="1"/>
</dbReference>
<evidence type="ECO:0000313" key="9">
    <source>
        <dbReference type="EMBL" id="QJD82058.1"/>
    </source>
</evidence>
<feature type="domain" description="Glycosyl hydrolase family 32 N-terminal" evidence="6">
    <location>
        <begin position="333"/>
        <end position="662"/>
    </location>
</feature>
<dbReference type="InterPro" id="IPR023296">
    <property type="entry name" value="Glyco_hydro_beta-prop_sf"/>
</dbReference>
<feature type="domain" description="Glycosyl hydrolase family 32 C-terminal" evidence="8">
    <location>
        <begin position="691"/>
        <end position="816"/>
    </location>
</feature>
<sequence length="837" mass="92516">MLDVTSLGEVLIDFTPVGSSGNGNARFEQNPGGAPANVLAALSKWGKKTAFIGKVGDDPFGRFLTDTLEACGIQTSGVVRTEEASTTLAFVHLDKRGDRMFSFVRNPGADMLLTETDVDCSIVERSKIFHFGSISMTNEPASTATKKAVMIAKASGAVVSFDPNLRTALWNTLEHAKEKIRIGLTFADVLKISEEELVFITGTNDLVQGSQSIFREYGVRIILVTQAEKGCFVRNGDVAFSVPGFPADAVDTTGAGDAFLGGFLYQLLERGCRIDDLGEDELYAMTRFANAVGALATTKKGAIPAMPALTEIGEIMLTVNTQTKLDKYRPQFHFSPKSGWLNDPNGLVYFEGEYHLFYQHYPDKNVWGPMHWGHAVSKDLAHWEHLPIALAPDSNGNIFSGSAVVDWNDTSGFFDGGTGLVAVFTHADTYPDTEDDAYVIDGERVTGRPRQRQSLAYSKDRGRTWTMYEGNPVLADAEITDFRDPKVFWHDDAKHWVMVLVAGDHARFYASANLKEWTLTGKFGASEGSHAGVWECPDLFELPIDGNAENAKWVLLVSIGDDPESPEGSRTQYFIGHFDGHTFTNDLDPEEILWMDHGRDNYAAVTWSDVPKQDGRRLLIGWMSNWKYANHTPTVEWRSAMTIPRTISLTRTAEGIRMVSKPFEELSELRGEPISLPPGTYVAGERVLFDLSGNCYEIEAEFTWDDVTEFGLKVCRSDREETVIGFEATSGFLFIDRTRSGESGFHDTFPCKHGAALQTAGNRMKMRIIVDRSSVEVFAEDGLVVLTDLIFPDPSSMGVALYSKGGEVKVNTFVYYPLKSIHTESSMRSPTERKGMV</sequence>
<dbReference type="SUPFAM" id="SSF53613">
    <property type="entry name" value="Ribokinase-like"/>
    <property type="match status" value="1"/>
</dbReference>
<dbReference type="GO" id="GO:0005987">
    <property type="term" value="P:sucrose catabolic process"/>
    <property type="evidence" value="ECO:0007669"/>
    <property type="project" value="TreeGrafter"/>
</dbReference>
<protein>
    <submittedName>
        <fullName evidence="9">Glycoside hydrolase</fullName>
    </submittedName>
</protein>
<dbReference type="InterPro" id="IPR001362">
    <property type="entry name" value="Glyco_hydro_32"/>
</dbReference>
<dbReference type="PROSITE" id="PS00584">
    <property type="entry name" value="PFKB_KINASES_2"/>
    <property type="match status" value="1"/>
</dbReference>
<comment type="similarity">
    <text evidence="1">Belongs to the glycosyl hydrolase 32 family.</text>
</comment>
<dbReference type="GO" id="GO:0005737">
    <property type="term" value="C:cytoplasm"/>
    <property type="evidence" value="ECO:0007669"/>
    <property type="project" value="TreeGrafter"/>
</dbReference>
<evidence type="ECO:0000256" key="5">
    <source>
        <dbReference type="ARBA" id="ARBA00023295"/>
    </source>
</evidence>
<evidence type="ECO:0000256" key="3">
    <source>
        <dbReference type="ARBA" id="ARBA00022777"/>
    </source>
</evidence>
<dbReference type="Pfam" id="PF08244">
    <property type="entry name" value="Glyco_hydro_32C"/>
    <property type="match status" value="1"/>
</dbReference>
<evidence type="ECO:0000259" key="7">
    <source>
        <dbReference type="Pfam" id="PF00294"/>
    </source>
</evidence>
<dbReference type="CDD" id="cd01167">
    <property type="entry name" value="bac_FRK"/>
    <property type="match status" value="1"/>
</dbReference>
<gene>
    <name evidence="9" type="ORF">HH215_01930</name>
</gene>
<name>A0A7Z2ZJL6_9BACL</name>
<keyword evidence="2" id="KW-0808">Transferase</keyword>